<dbReference type="SUPFAM" id="SSF52980">
    <property type="entry name" value="Restriction endonuclease-like"/>
    <property type="match status" value="1"/>
</dbReference>
<protein>
    <submittedName>
        <fullName evidence="2">Uma2 family endonuclease</fullName>
    </submittedName>
</protein>
<dbReference type="AlphaFoldDB" id="A0A841E9W7"/>
<accession>A0A841E9W7</accession>
<keyword evidence="2" id="KW-0540">Nuclease</keyword>
<keyword evidence="3" id="KW-1185">Reference proteome</keyword>
<dbReference type="EMBL" id="JACHLY010000001">
    <property type="protein sequence ID" value="MBB5999254.1"/>
    <property type="molecule type" value="Genomic_DNA"/>
</dbReference>
<evidence type="ECO:0000259" key="1">
    <source>
        <dbReference type="Pfam" id="PF05685"/>
    </source>
</evidence>
<proteinExistence type="predicted"/>
<comment type="caution">
    <text evidence="2">The sequence shown here is derived from an EMBL/GenBank/DDBJ whole genome shotgun (WGS) entry which is preliminary data.</text>
</comment>
<dbReference type="InterPro" id="IPR011335">
    <property type="entry name" value="Restrct_endonuc-II-like"/>
</dbReference>
<dbReference type="GO" id="GO:0004519">
    <property type="term" value="F:endonuclease activity"/>
    <property type="evidence" value="ECO:0007669"/>
    <property type="project" value="UniProtKB-KW"/>
</dbReference>
<gene>
    <name evidence="2" type="ORF">HNR25_003005</name>
</gene>
<dbReference type="Gene3D" id="3.90.1570.10">
    <property type="entry name" value="tt1808, chain A"/>
    <property type="match status" value="1"/>
</dbReference>
<name>A0A841E9W7_9ACTN</name>
<sequence length="192" mass="21633">MLMRLPGHRTHGGELRRYVEEDLRVKGFRVEIIKGKIVMSPTPSFKHGGIVRRIERQVALQLDDARVAHQMFSVAALDDEDDYSTPDLVVVPSAVEDEPGWLLDPDVVELVVEVASPSNAAIDFTDKLESYAQWRIPIYLLIDPRKGDLFVYSDPVEDRYRTTHAARFGESVELPTPLAGVRIDSSGLRTYT</sequence>
<evidence type="ECO:0000313" key="3">
    <source>
        <dbReference type="Proteomes" id="UP000578077"/>
    </source>
</evidence>
<dbReference type="CDD" id="cd06260">
    <property type="entry name" value="DUF820-like"/>
    <property type="match status" value="1"/>
</dbReference>
<dbReference type="Pfam" id="PF05685">
    <property type="entry name" value="Uma2"/>
    <property type="match status" value="1"/>
</dbReference>
<feature type="domain" description="Putative restriction endonuclease" evidence="1">
    <location>
        <begin position="27"/>
        <end position="183"/>
    </location>
</feature>
<dbReference type="Proteomes" id="UP000578077">
    <property type="component" value="Unassembled WGS sequence"/>
</dbReference>
<keyword evidence="2" id="KW-0255">Endonuclease</keyword>
<keyword evidence="2" id="KW-0378">Hydrolase</keyword>
<dbReference type="RefSeq" id="WP_017542293.1">
    <property type="nucleotide sequence ID" value="NZ_BAABKT010000026.1"/>
</dbReference>
<dbReference type="PANTHER" id="PTHR35400">
    <property type="entry name" value="SLR1083 PROTEIN"/>
    <property type="match status" value="1"/>
</dbReference>
<reference evidence="2 3" key="1">
    <citation type="submission" date="2020-08" db="EMBL/GenBank/DDBJ databases">
        <title>Sequencing the genomes of 1000 actinobacteria strains.</title>
        <authorList>
            <person name="Klenk H.-P."/>
        </authorList>
    </citation>
    <scope>NUCLEOTIDE SEQUENCE [LARGE SCALE GENOMIC DNA]</scope>
    <source>
        <strain evidence="2 3">DSM 44593</strain>
    </source>
</reference>
<evidence type="ECO:0000313" key="2">
    <source>
        <dbReference type="EMBL" id="MBB5999254.1"/>
    </source>
</evidence>
<dbReference type="InterPro" id="IPR008538">
    <property type="entry name" value="Uma2"/>
</dbReference>
<dbReference type="InterPro" id="IPR012296">
    <property type="entry name" value="Nuclease_put_TT1808"/>
</dbReference>
<organism evidence="2 3">
    <name type="scientific">Streptomonospora salina</name>
    <dbReference type="NCBI Taxonomy" id="104205"/>
    <lineage>
        <taxon>Bacteria</taxon>
        <taxon>Bacillati</taxon>
        <taxon>Actinomycetota</taxon>
        <taxon>Actinomycetes</taxon>
        <taxon>Streptosporangiales</taxon>
        <taxon>Nocardiopsidaceae</taxon>
        <taxon>Streptomonospora</taxon>
    </lineage>
</organism>
<dbReference type="PANTHER" id="PTHR35400:SF3">
    <property type="entry name" value="SLL1072 PROTEIN"/>
    <property type="match status" value="1"/>
</dbReference>